<dbReference type="GO" id="GO:0006313">
    <property type="term" value="P:DNA transposition"/>
    <property type="evidence" value="ECO:0007669"/>
    <property type="project" value="InterPro"/>
</dbReference>
<dbReference type="PANTHER" id="PTHR34322:SF2">
    <property type="entry name" value="TRANSPOSASE IS200-LIKE DOMAIN-CONTAINING PROTEIN"/>
    <property type="match status" value="1"/>
</dbReference>
<feature type="domain" description="Transposase IS200-like" evidence="1">
    <location>
        <begin position="9"/>
        <end position="123"/>
    </location>
</feature>
<reference evidence="4 5" key="1">
    <citation type="journal article" date="2020" name="Cell Host Microbe">
        <title>Functional and Genomic Variation between Human-Derived Isolates of Lachnospiraceae Reveals Inter- and Intra-Species Diversity.</title>
        <authorList>
            <person name="Sorbara M.T."/>
            <person name="Littmann E.R."/>
            <person name="Fontana E."/>
            <person name="Moody T.U."/>
            <person name="Kohout C.E."/>
            <person name="Gjonbalaj M."/>
            <person name="Eaton V."/>
            <person name="Seok R."/>
            <person name="Leiner I.M."/>
            <person name="Pamer E.G."/>
        </authorList>
    </citation>
    <scope>NUCLEOTIDE SEQUENCE [LARGE SCALE GENOMIC DNA]</scope>
    <source>
        <strain evidence="3 4">MSK.17.11</strain>
        <strain evidence="2 5">MSK.17.38</strain>
    </source>
</reference>
<proteinExistence type="predicted"/>
<gene>
    <name evidence="3" type="ORF">G5A66_10720</name>
    <name evidence="2" type="ORF">G5A75_10745</name>
</gene>
<keyword evidence="4" id="KW-1185">Reference proteome</keyword>
<dbReference type="GO" id="GO:0004803">
    <property type="term" value="F:transposase activity"/>
    <property type="evidence" value="ECO:0007669"/>
    <property type="project" value="InterPro"/>
</dbReference>
<protein>
    <submittedName>
        <fullName evidence="3">Transposase</fullName>
    </submittedName>
</protein>
<dbReference type="Proteomes" id="UP000701680">
    <property type="component" value="Unassembled WGS sequence"/>
</dbReference>
<sequence>MPRKPRQESLTGYYHVTTRGLNKELIFNENREKSRILNIIRENYQEFNVKIFAYCIMQNHIHLLVKSEKEDLSSFMAKILAEYAKYYNYKHKRVGYVFQGRFHSQCIESEEHFWNCLRYIHLNPLKAKMCKNVQSYRYSSAQEYFDPAKYKKGILSSEGYDMNVGLLDGTKAFEEFHRIESSKVFADIPEEELMQQKEIARMFLENISKDFELSKEEILDWCDMRNLFESIIANQFEISKRAAKKLQKLLREEMRMR</sequence>
<evidence type="ECO:0000313" key="2">
    <source>
        <dbReference type="EMBL" id="NSK15327.1"/>
    </source>
</evidence>
<dbReference type="Proteomes" id="UP000528555">
    <property type="component" value="Unassembled WGS sequence"/>
</dbReference>
<dbReference type="InterPro" id="IPR036515">
    <property type="entry name" value="Transposase_17_sf"/>
</dbReference>
<evidence type="ECO:0000313" key="3">
    <source>
        <dbReference type="EMBL" id="NVH59100.1"/>
    </source>
</evidence>
<dbReference type="RefSeq" id="WP_173815017.1">
    <property type="nucleotide sequence ID" value="NZ_JAAITX010000008.1"/>
</dbReference>
<dbReference type="GO" id="GO:0003677">
    <property type="term" value="F:DNA binding"/>
    <property type="evidence" value="ECO:0007669"/>
    <property type="project" value="InterPro"/>
</dbReference>
<dbReference type="EMBL" id="JAAITX010000008">
    <property type="protein sequence ID" value="NVH59100.1"/>
    <property type="molecule type" value="Genomic_DNA"/>
</dbReference>
<organism evidence="3 4">
    <name type="scientific">Dorea phocaeensis</name>
    <dbReference type="NCBI Taxonomy" id="2040291"/>
    <lineage>
        <taxon>Bacteria</taxon>
        <taxon>Bacillati</taxon>
        <taxon>Bacillota</taxon>
        <taxon>Clostridia</taxon>
        <taxon>Lachnospirales</taxon>
        <taxon>Lachnospiraceae</taxon>
        <taxon>Dorea</taxon>
    </lineage>
</organism>
<comment type="caution">
    <text evidence="3">The sequence shown here is derived from an EMBL/GenBank/DDBJ whole genome shotgun (WGS) entry which is preliminary data.</text>
</comment>
<reference evidence="3" key="2">
    <citation type="submission" date="2020-02" db="EMBL/GenBank/DDBJ databases">
        <authorList>
            <person name="Littmann E."/>
            <person name="Sorbara M."/>
        </authorList>
    </citation>
    <scope>NUCLEOTIDE SEQUENCE</scope>
    <source>
        <strain evidence="3">MSK.17.11</strain>
        <strain evidence="2">MSK.17.38</strain>
    </source>
</reference>
<evidence type="ECO:0000313" key="5">
    <source>
        <dbReference type="Proteomes" id="UP000701680"/>
    </source>
</evidence>
<dbReference type="PANTHER" id="PTHR34322">
    <property type="entry name" value="TRANSPOSASE, Y1_TNP DOMAIN-CONTAINING"/>
    <property type="match status" value="1"/>
</dbReference>
<dbReference type="SMART" id="SM01321">
    <property type="entry name" value="Y1_Tnp"/>
    <property type="match status" value="1"/>
</dbReference>
<dbReference type="AlphaFoldDB" id="A0A850HM15"/>
<dbReference type="Gene3D" id="3.30.70.1290">
    <property type="entry name" value="Transposase IS200-like"/>
    <property type="match status" value="1"/>
</dbReference>
<dbReference type="NCBIfam" id="NF047646">
    <property type="entry name" value="REP_Tyr_transpos"/>
    <property type="match status" value="1"/>
</dbReference>
<evidence type="ECO:0000313" key="4">
    <source>
        <dbReference type="Proteomes" id="UP000528555"/>
    </source>
</evidence>
<evidence type="ECO:0000259" key="1">
    <source>
        <dbReference type="SMART" id="SM01321"/>
    </source>
</evidence>
<dbReference type="SUPFAM" id="SSF143422">
    <property type="entry name" value="Transposase IS200-like"/>
    <property type="match status" value="1"/>
</dbReference>
<dbReference type="Pfam" id="PF01797">
    <property type="entry name" value="Y1_Tnp"/>
    <property type="match status" value="1"/>
</dbReference>
<dbReference type="EMBL" id="JAAIUO010000008">
    <property type="protein sequence ID" value="NSK15327.1"/>
    <property type="molecule type" value="Genomic_DNA"/>
</dbReference>
<accession>A0A850HM15</accession>
<name>A0A850HM15_9FIRM</name>
<dbReference type="InterPro" id="IPR002686">
    <property type="entry name" value="Transposase_17"/>
</dbReference>